<evidence type="ECO:0000256" key="5">
    <source>
        <dbReference type="SAM" id="Phobius"/>
    </source>
</evidence>
<accession>A0A1G2BKF8</accession>
<evidence type="ECO:0000256" key="1">
    <source>
        <dbReference type="ARBA" id="ARBA00004141"/>
    </source>
</evidence>
<dbReference type="EMBL" id="MHKK01000026">
    <property type="protein sequence ID" value="OGY89703.1"/>
    <property type="molecule type" value="Genomic_DNA"/>
</dbReference>
<evidence type="ECO:0000313" key="7">
    <source>
        <dbReference type="EMBL" id="OGY89703.1"/>
    </source>
</evidence>
<feature type="transmembrane region" description="Helical" evidence="5">
    <location>
        <begin position="51"/>
        <end position="70"/>
    </location>
</feature>
<evidence type="ECO:0000313" key="8">
    <source>
        <dbReference type="Proteomes" id="UP000177817"/>
    </source>
</evidence>
<dbReference type="GO" id="GO:0016020">
    <property type="term" value="C:membrane"/>
    <property type="evidence" value="ECO:0007669"/>
    <property type="project" value="UniProtKB-SubCell"/>
</dbReference>
<proteinExistence type="predicted"/>
<feature type="transmembrane region" description="Helical" evidence="5">
    <location>
        <begin position="403"/>
        <end position="422"/>
    </location>
</feature>
<comment type="subcellular location">
    <subcellularLocation>
        <location evidence="1">Membrane</location>
        <topology evidence="1">Multi-pass membrane protein</topology>
    </subcellularLocation>
</comment>
<feature type="transmembrane region" description="Helical" evidence="5">
    <location>
        <begin position="428"/>
        <end position="448"/>
    </location>
</feature>
<feature type="transmembrane region" description="Helical" evidence="5">
    <location>
        <begin position="227"/>
        <end position="257"/>
    </location>
</feature>
<name>A0A1G2BKF8_9BACT</name>
<sequence length="452" mass="50553">MNDTEHADSALFRRWANLLGAAAIILMPWQARWIFAYRTLAGERYEYGTMGVYAGSVVVALAAVFFWNAYGFRRRQVTVVCSWFAWLILMALFAADAPFAMWTVILMVCAFGYFLIARSMERRRLTTAIIAGGILQSFIAWWQFISQRVAASTLLGVAEHAPVVLGDSVVVIFGKRVLRAYGLLPHPNILGGFLAVALAVLVLRYIEFLGSDATPRDTRRWARYVAGILFLFSALLISFSRAALLSFVLLMILWWLLSRFQHAPALRNGVRDVLVLCAVLGIVFNFIAGNIWLQRFGVGLPKQDVATSEQRLEEQSLSQRAQSYYEAVALFTVRSLTIGVGPGNYVLRLSRTFAGYPSYQYQPVHNSYIMALVEVGALGCILLVSLLFHLLHDAWKAAVRATAPGMLLLPSLMLLIGCIALFDHYLWTSYFGQSLFWLAAGCFARLSLNETR</sequence>
<feature type="transmembrane region" description="Helical" evidence="5">
    <location>
        <begin position="189"/>
        <end position="206"/>
    </location>
</feature>
<comment type="caution">
    <text evidence="7">The sequence shown here is derived from an EMBL/GenBank/DDBJ whole genome shotgun (WGS) entry which is preliminary data.</text>
</comment>
<feature type="transmembrane region" description="Helical" evidence="5">
    <location>
        <begin position="99"/>
        <end position="116"/>
    </location>
</feature>
<protein>
    <recommendedName>
        <fullName evidence="6">O-antigen ligase-related domain-containing protein</fullName>
    </recommendedName>
</protein>
<dbReference type="Pfam" id="PF04932">
    <property type="entry name" value="Wzy_C"/>
    <property type="match status" value="1"/>
</dbReference>
<gene>
    <name evidence="7" type="ORF">A2677_00625</name>
</gene>
<dbReference type="PANTHER" id="PTHR37422:SF13">
    <property type="entry name" value="LIPOPOLYSACCHARIDE BIOSYNTHESIS PROTEIN PA4999-RELATED"/>
    <property type="match status" value="1"/>
</dbReference>
<feature type="domain" description="O-antigen ligase-related" evidence="6">
    <location>
        <begin position="227"/>
        <end position="384"/>
    </location>
</feature>
<keyword evidence="2 5" id="KW-0812">Transmembrane</keyword>
<feature type="transmembrane region" description="Helical" evidence="5">
    <location>
        <begin position="367"/>
        <end position="391"/>
    </location>
</feature>
<dbReference type="AlphaFoldDB" id="A0A1G2BKF8"/>
<feature type="transmembrane region" description="Helical" evidence="5">
    <location>
        <begin position="273"/>
        <end position="293"/>
    </location>
</feature>
<organism evidence="7 8">
    <name type="scientific">Candidatus Komeilibacteria bacterium RIFCSPHIGHO2_01_FULL_52_14</name>
    <dbReference type="NCBI Taxonomy" id="1798549"/>
    <lineage>
        <taxon>Bacteria</taxon>
        <taxon>Candidatus Komeiliibacteriota</taxon>
    </lineage>
</organism>
<dbReference type="PANTHER" id="PTHR37422">
    <property type="entry name" value="TEICHURONIC ACID BIOSYNTHESIS PROTEIN TUAE"/>
    <property type="match status" value="1"/>
</dbReference>
<feature type="transmembrane region" description="Helical" evidence="5">
    <location>
        <begin position="128"/>
        <end position="145"/>
    </location>
</feature>
<feature type="transmembrane region" description="Helical" evidence="5">
    <location>
        <begin position="327"/>
        <end position="347"/>
    </location>
</feature>
<dbReference type="InterPro" id="IPR051533">
    <property type="entry name" value="WaaL-like"/>
</dbReference>
<evidence type="ECO:0000256" key="2">
    <source>
        <dbReference type="ARBA" id="ARBA00022692"/>
    </source>
</evidence>
<dbReference type="InterPro" id="IPR007016">
    <property type="entry name" value="O-antigen_ligase-rel_domated"/>
</dbReference>
<feature type="transmembrane region" description="Helical" evidence="5">
    <location>
        <begin position="77"/>
        <end position="93"/>
    </location>
</feature>
<dbReference type="Proteomes" id="UP000177817">
    <property type="component" value="Unassembled WGS sequence"/>
</dbReference>
<evidence type="ECO:0000259" key="6">
    <source>
        <dbReference type="Pfam" id="PF04932"/>
    </source>
</evidence>
<feature type="transmembrane region" description="Helical" evidence="5">
    <location>
        <begin position="12"/>
        <end position="31"/>
    </location>
</feature>
<keyword evidence="3 5" id="KW-1133">Transmembrane helix</keyword>
<keyword evidence="4 5" id="KW-0472">Membrane</keyword>
<evidence type="ECO:0000256" key="4">
    <source>
        <dbReference type="ARBA" id="ARBA00023136"/>
    </source>
</evidence>
<reference evidence="7 8" key="1">
    <citation type="journal article" date="2016" name="Nat. Commun.">
        <title>Thousands of microbial genomes shed light on interconnected biogeochemical processes in an aquifer system.</title>
        <authorList>
            <person name="Anantharaman K."/>
            <person name="Brown C.T."/>
            <person name="Hug L.A."/>
            <person name="Sharon I."/>
            <person name="Castelle C.J."/>
            <person name="Probst A.J."/>
            <person name="Thomas B.C."/>
            <person name="Singh A."/>
            <person name="Wilkins M.J."/>
            <person name="Karaoz U."/>
            <person name="Brodie E.L."/>
            <person name="Williams K.H."/>
            <person name="Hubbard S.S."/>
            <person name="Banfield J.F."/>
        </authorList>
    </citation>
    <scope>NUCLEOTIDE SEQUENCE [LARGE SCALE GENOMIC DNA]</scope>
</reference>
<evidence type="ECO:0000256" key="3">
    <source>
        <dbReference type="ARBA" id="ARBA00022989"/>
    </source>
</evidence>